<protein>
    <submittedName>
        <fullName evidence="2">Membrane protein</fullName>
    </submittedName>
</protein>
<comment type="caution">
    <text evidence="2">The sequence shown here is derived from an EMBL/GenBank/DDBJ whole genome shotgun (WGS) entry which is preliminary data.</text>
</comment>
<proteinExistence type="predicted"/>
<feature type="transmembrane region" description="Helical" evidence="1">
    <location>
        <begin position="82"/>
        <end position="112"/>
    </location>
</feature>
<evidence type="ECO:0000313" key="3">
    <source>
        <dbReference type="Proteomes" id="UP000564385"/>
    </source>
</evidence>
<keyword evidence="1" id="KW-0812">Transmembrane</keyword>
<organism evidence="2 3">
    <name type="scientific">Tunturiibacter lichenicola</name>
    <dbReference type="NCBI Taxonomy" id="2051959"/>
    <lineage>
        <taxon>Bacteria</taxon>
        <taxon>Pseudomonadati</taxon>
        <taxon>Acidobacteriota</taxon>
        <taxon>Terriglobia</taxon>
        <taxon>Terriglobales</taxon>
        <taxon>Acidobacteriaceae</taxon>
        <taxon>Tunturiibacter</taxon>
    </lineage>
</organism>
<feature type="transmembrane region" description="Helical" evidence="1">
    <location>
        <begin position="44"/>
        <end position="62"/>
    </location>
</feature>
<keyword evidence="1" id="KW-1133">Transmembrane helix</keyword>
<dbReference type="Proteomes" id="UP000564385">
    <property type="component" value="Unassembled WGS sequence"/>
</dbReference>
<gene>
    <name evidence="2" type="ORF">HDF08_000031</name>
</gene>
<dbReference type="AlphaFoldDB" id="A0A852VBX4"/>
<keyword evidence="1" id="KW-0472">Membrane</keyword>
<evidence type="ECO:0000256" key="1">
    <source>
        <dbReference type="SAM" id="Phobius"/>
    </source>
</evidence>
<name>A0A852VBX4_9BACT</name>
<accession>A0A852VBX4</accession>
<dbReference type="EMBL" id="JACCCU010000001">
    <property type="protein sequence ID" value="NYF87964.1"/>
    <property type="molecule type" value="Genomic_DNA"/>
</dbReference>
<sequence>MPVVFLAFLVGVLSGLRAFMSLIAVSWAARLDRLHLGPTHLAFLGYKATPYIATALGVFEFVADQLPSTPSRKVPKQLLPRLLLAVLAGTAIGLSGGSLLACIVLSVIGALLGTYGGAWARTVLADFFKKDRPAAVIEDCVAIALAVFVVVNL</sequence>
<reference evidence="2 3" key="1">
    <citation type="submission" date="2020-07" db="EMBL/GenBank/DDBJ databases">
        <title>Genomic Encyclopedia of Type Strains, Phase IV (KMG-V): Genome sequencing to study the core and pangenomes of soil and plant-associated prokaryotes.</title>
        <authorList>
            <person name="Whitman W."/>
        </authorList>
    </citation>
    <scope>NUCLEOTIDE SEQUENCE [LARGE SCALE GENOMIC DNA]</scope>
    <source>
        <strain evidence="2 3">M8UP22</strain>
    </source>
</reference>
<feature type="transmembrane region" description="Helical" evidence="1">
    <location>
        <begin position="132"/>
        <end position="151"/>
    </location>
</feature>
<evidence type="ECO:0000313" key="2">
    <source>
        <dbReference type="EMBL" id="NYF87964.1"/>
    </source>
</evidence>